<organism evidence="2 3">
    <name type="scientific">Candidatus Glassbacteria bacterium RIFCSPLOWO2_12_FULL_58_11</name>
    <dbReference type="NCBI Taxonomy" id="1817867"/>
    <lineage>
        <taxon>Bacteria</taxon>
        <taxon>Candidatus Glassiibacteriota</taxon>
    </lineage>
</organism>
<evidence type="ECO:0000313" key="2">
    <source>
        <dbReference type="EMBL" id="OGG03503.1"/>
    </source>
</evidence>
<reference evidence="2 3" key="1">
    <citation type="journal article" date="2016" name="Nat. Commun.">
        <title>Thousands of microbial genomes shed light on interconnected biogeochemical processes in an aquifer system.</title>
        <authorList>
            <person name="Anantharaman K."/>
            <person name="Brown C.T."/>
            <person name="Hug L.A."/>
            <person name="Sharon I."/>
            <person name="Castelle C.J."/>
            <person name="Probst A.J."/>
            <person name="Thomas B.C."/>
            <person name="Singh A."/>
            <person name="Wilkins M.J."/>
            <person name="Karaoz U."/>
            <person name="Brodie E.L."/>
            <person name="Williams K.H."/>
            <person name="Hubbard S.S."/>
            <person name="Banfield J.F."/>
        </authorList>
    </citation>
    <scope>NUCLEOTIDE SEQUENCE [LARGE SCALE GENOMIC DNA]</scope>
</reference>
<protein>
    <recommendedName>
        <fullName evidence="4">HEAT repeat domain-containing protein</fullName>
    </recommendedName>
</protein>
<dbReference type="Proteomes" id="UP000179129">
    <property type="component" value="Unassembled WGS sequence"/>
</dbReference>
<dbReference type="STRING" id="1817867.A3F83_09090"/>
<proteinExistence type="predicted"/>
<accession>A0A1F5YTV1</accession>
<dbReference type="EMBL" id="MFIX01000140">
    <property type="protein sequence ID" value="OGG03503.1"/>
    <property type="molecule type" value="Genomic_DNA"/>
</dbReference>
<evidence type="ECO:0008006" key="4">
    <source>
        <dbReference type="Google" id="ProtNLM"/>
    </source>
</evidence>
<sequence length="242" mass="27392">MNRTRNLQFILILFSFLLIQGCQMSSQDKPGKISEVEQMYDQQRYTDAMNVARFNLNKDPKDLASIATVWKVQVLQEAKSLDYAQQFFEQAKERVKEYGPGLIPFLGRGLLGDHYNTVRLFCLYSLGEFDDSTSTQLIARVFEPDYTLGDKASNVTLEFIRGEAASFLANRHYKPAYEGIAALLKSEDTDTRIKAISALGFIGDQRAIPLLEELAKESLTKKDIAWIAIMADSSIARIKRSQ</sequence>
<dbReference type="Gene3D" id="1.25.10.10">
    <property type="entry name" value="Leucine-rich Repeat Variant"/>
    <property type="match status" value="1"/>
</dbReference>
<dbReference type="InterPro" id="IPR016024">
    <property type="entry name" value="ARM-type_fold"/>
</dbReference>
<dbReference type="PROSITE" id="PS51257">
    <property type="entry name" value="PROKAR_LIPOPROTEIN"/>
    <property type="match status" value="1"/>
</dbReference>
<dbReference type="InterPro" id="IPR011989">
    <property type="entry name" value="ARM-like"/>
</dbReference>
<evidence type="ECO:0000313" key="3">
    <source>
        <dbReference type="Proteomes" id="UP000179129"/>
    </source>
</evidence>
<dbReference type="Pfam" id="PF13646">
    <property type="entry name" value="HEAT_2"/>
    <property type="match status" value="1"/>
</dbReference>
<name>A0A1F5YTV1_9BACT</name>
<comment type="caution">
    <text evidence="2">The sequence shown here is derived from an EMBL/GenBank/DDBJ whole genome shotgun (WGS) entry which is preliminary data.</text>
</comment>
<dbReference type="InterPro" id="IPR004155">
    <property type="entry name" value="PBS_lyase_HEAT"/>
</dbReference>
<evidence type="ECO:0000256" key="1">
    <source>
        <dbReference type="SAM" id="SignalP"/>
    </source>
</evidence>
<dbReference type="AlphaFoldDB" id="A0A1F5YTV1"/>
<dbReference type="SMART" id="SM00567">
    <property type="entry name" value="EZ_HEAT"/>
    <property type="match status" value="3"/>
</dbReference>
<gene>
    <name evidence="2" type="ORF">A3F83_09090</name>
</gene>
<feature type="chain" id="PRO_5009522659" description="HEAT repeat domain-containing protein" evidence="1">
    <location>
        <begin position="25"/>
        <end position="242"/>
    </location>
</feature>
<dbReference type="SUPFAM" id="SSF48371">
    <property type="entry name" value="ARM repeat"/>
    <property type="match status" value="1"/>
</dbReference>
<feature type="signal peptide" evidence="1">
    <location>
        <begin position="1"/>
        <end position="24"/>
    </location>
</feature>
<keyword evidence="1" id="KW-0732">Signal</keyword>